<evidence type="ECO:0000313" key="7">
    <source>
        <dbReference type="Proteomes" id="UP000785679"/>
    </source>
</evidence>
<feature type="compositionally biased region" description="Acidic residues" evidence="5">
    <location>
        <begin position="361"/>
        <end position="370"/>
    </location>
</feature>
<feature type="coiled-coil region" evidence="4">
    <location>
        <begin position="167"/>
        <end position="194"/>
    </location>
</feature>
<dbReference type="Proteomes" id="UP000785679">
    <property type="component" value="Unassembled WGS sequence"/>
</dbReference>
<keyword evidence="4" id="KW-0175">Coiled coil</keyword>
<proteinExistence type="inferred from homology"/>
<dbReference type="EMBL" id="RRYP01002532">
    <property type="protein sequence ID" value="TNV84672.1"/>
    <property type="molecule type" value="Genomic_DNA"/>
</dbReference>
<evidence type="ECO:0000256" key="3">
    <source>
        <dbReference type="ARBA" id="ARBA00023242"/>
    </source>
</evidence>
<evidence type="ECO:0000313" key="6">
    <source>
        <dbReference type="EMBL" id="TNV84672.1"/>
    </source>
</evidence>
<dbReference type="OrthoDB" id="20582at2759"/>
<comment type="caution">
    <text evidence="6">The sequence shown here is derived from an EMBL/GenBank/DDBJ whole genome shotgun (WGS) entry which is preliminary data.</text>
</comment>
<evidence type="ECO:0000256" key="1">
    <source>
        <dbReference type="ARBA" id="ARBA00004123"/>
    </source>
</evidence>
<feature type="region of interest" description="Disordered" evidence="5">
    <location>
        <begin position="351"/>
        <end position="377"/>
    </location>
</feature>
<accession>A0A8J8P076</accession>
<dbReference type="PANTHER" id="PTHR13375:SF3">
    <property type="entry name" value="THO COMPLEX SUBUNIT 5 HOMOLOG"/>
    <property type="match status" value="1"/>
</dbReference>
<dbReference type="GO" id="GO:0000445">
    <property type="term" value="C:THO complex part of transcription export complex"/>
    <property type="evidence" value="ECO:0007669"/>
    <property type="project" value="TreeGrafter"/>
</dbReference>
<dbReference type="GO" id="GO:0003729">
    <property type="term" value="F:mRNA binding"/>
    <property type="evidence" value="ECO:0007669"/>
    <property type="project" value="TreeGrafter"/>
</dbReference>
<keyword evidence="3" id="KW-0539">Nucleus</keyword>
<dbReference type="Pfam" id="PF09766">
    <property type="entry name" value="FmiP_Thoc5"/>
    <property type="match status" value="1"/>
</dbReference>
<feature type="coiled-coil region" evidence="4">
    <location>
        <begin position="27"/>
        <end position="54"/>
    </location>
</feature>
<evidence type="ECO:0000256" key="5">
    <source>
        <dbReference type="SAM" id="MobiDB-lite"/>
    </source>
</evidence>
<name>A0A8J8P076_HALGN</name>
<evidence type="ECO:0008006" key="8">
    <source>
        <dbReference type="Google" id="ProtNLM"/>
    </source>
</evidence>
<organism evidence="6 7">
    <name type="scientific">Halteria grandinella</name>
    <dbReference type="NCBI Taxonomy" id="5974"/>
    <lineage>
        <taxon>Eukaryota</taxon>
        <taxon>Sar</taxon>
        <taxon>Alveolata</taxon>
        <taxon>Ciliophora</taxon>
        <taxon>Intramacronucleata</taxon>
        <taxon>Spirotrichea</taxon>
        <taxon>Stichotrichia</taxon>
        <taxon>Sporadotrichida</taxon>
        <taxon>Halteriidae</taxon>
        <taxon>Halteria</taxon>
    </lineage>
</organism>
<dbReference type="InterPro" id="IPR019163">
    <property type="entry name" value="THO_Thoc5"/>
</dbReference>
<comment type="similarity">
    <text evidence="2">Belongs to the THOC5 family.</text>
</comment>
<comment type="subcellular location">
    <subcellularLocation>
        <location evidence="1">Nucleus</location>
    </subcellularLocation>
</comment>
<dbReference type="PANTHER" id="PTHR13375">
    <property type="entry name" value="FMS INTERACTING PROTEIN"/>
    <property type="match status" value="1"/>
</dbReference>
<keyword evidence="7" id="KW-1185">Reference proteome</keyword>
<dbReference type="AlphaFoldDB" id="A0A8J8P076"/>
<protein>
    <recommendedName>
        <fullName evidence="8">THO complex subunit 5</fullName>
    </recommendedName>
</protein>
<sequence>MDYTSHQHDANMRDETSSQDQGFKYTLNLVRDQLALLREDLARYKELKQRKLANAGDPTIAQQVKELDVRTKMRLLVIRSGQRSIFQMVEHMKRQSEDERRNLDQHNLTLQSLLYGKDFFLKEVHQCKEYKTPNLQQALTPEIYAERFRNIAANITEQERSENFGYLAQQLKERELLTKKLRETEGERSSMEHEFVKRQRVLEEFPQTLEKLEKATVPIQQHLGQKLSEERQLFLKSENLPLPLNTVFRKLYQFQNQHPQFGIDVQIKGYQAQDDSDELEQFYLRQIVIGRGSQVMYNEKMRQKVQNMDFTAAPNVVKTKEREKSPKQAVKEQVPPIVVKAAETVIAQPVSSKPPLIEPNGLEEGEEDPNSEANQASEPLKAQFDLEDKPLETLINKYAKFPLYIEVVIQHIADFFSMSEIFTVANIHSLKLVNEATKSSILFSIFPLRLRIQLIPDLNVLTVEFDNKTFKSDQILAQLSSGDSGKQLKVKDLSDIIQDTNERIYEWLHNWAGLYLEVQKPQRSLPPPEGFIPSYKTDYIETAETISTKFIIHRIWQRLISKSVLNLQIGQFLERQAYLKEVAEEMERVMEFKLLGQGGNKGHIKEFKKGKGANQYEVHVEREKYYDLRAIIDIPKDYPESPPRFRLTMNKFNSRHSSKHAAKGLPEEIMKHIQHKDLQHVNDLRSQQANLQPCDLYTQEPIQPLLDCILDELHLFHDDYCSPPQRDLLLSFQLRKLIGCLDILEEINRLSQFEASHSSGLPGKMHSLNGLYRTAIKGKFKKRPFGFNGIRNMLEQR</sequence>
<reference evidence="6" key="1">
    <citation type="submission" date="2019-06" db="EMBL/GenBank/DDBJ databases">
        <authorList>
            <person name="Zheng W."/>
        </authorList>
    </citation>
    <scope>NUCLEOTIDE SEQUENCE</scope>
    <source>
        <strain evidence="6">QDHG01</strain>
    </source>
</reference>
<evidence type="ECO:0000256" key="4">
    <source>
        <dbReference type="SAM" id="Coils"/>
    </source>
</evidence>
<gene>
    <name evidence="6" type="ORF">FGO68_gene6114</name>
</gene>
<dbReference type="GO" id="GO:0006406">
    <property type="term" value="P:mRNA export from nucleus"/>
    <property type="evidence" value="ECO:0007669"/>
    <property type="project" value="TreeGrafter"/>
</dbReference>
<evidence type="ECO:0000256" key="2">
    <source>
        <dbReference type="ARBA" id="ARBA00008044"/>
    </source>
</evidence>